<name>A0ABT9NTX1_9ACTN</name>
<evidence type="ECO:0000313" key="1">
    <source>
        <dbReference type="EMBL" id="MDP9823869.1"/>
    </source>
</evidence>
<evidence type="ECO:0008006" key="3">
    <source>
        <dbReference type="Google" id="ProtNLM"/>
    </source>
</evidence>
<organism evidence="1 2">
    <name type="scientific">Nocardioides massiliensis</name>
    <dbReference type="NCBI Taxonomy" id="1325935"/>
    <lineage>
        <taxon>Bacteria</taxon>
        <taxon>Bacillati</taxon>
        <taxon>Actinomycetota</taxon>
        <taxon>Actinomycetes</taxon>
        <taxon>Propionibacteriales</taxon>
        <taxon>Nocardioidaceae</taxon>
        <taxon>Nocardioides</taxon>
    </lineage>
</organism>
<evidence type="ECO:0000313" key="2">
    <source>
        <dbReference type="Proteomes" id="UP001240447"/>
    </source>
</evidence>
<dbReference type="InterPro" id="IPR021247">
    <property type="entry name" value="DUF2785"/>
</dbReference>
<sequence>MVSGFWAEVVARDFAVPTDRPLTDLTAELTRLLGAPDPRERHEVALAVLLTWIDRGVYDDLLPGLGDGIARGLDVGLGEQDTASVFRRSLCAVVLAACIDRDSERPGGRDLLTADQVLSWGDRVMTWLLRERDLRAFVPGQGLAHAVAHGADALAALARSPRCGELELTVVLDVVADRVLTEAPQRFLGGEVDRLAEAVLHVLRRDLLGLDVLEPWVNRIAAEAVPVQRSLDEDPYLRPADAQAFLRALHLQLALAPQPPAVRSDLLLVLIDALRRTNGAVLVDPGPEGAAASSGRHT</sequence>
<dbReference type="RefSeq" id="WP_068124231.1">
    <property type="nucleotide sequence ID" value="NZ_CCXJ01000698.1"/>
</dbReference>
<gene>
    <name evidence="1" type="ORF">J2S59_003678</name>
</gene>
<accession>A0ABT9NTX1</accession>
<dbReference type="Proteomes" id="UP001240447">
    <property type="component" value="Unassembled WGS sequence"/>
</dbReference>
<dbReference type="EMBL" id="JAUSQM010000001">
    <property type="protein sequence ID" value="MDP9823869.1"/>
    <property type="molecule type" value="Genomic_DNA"/>
</dbReference>
<dbReference type="Pfam" id="PF10978">
    <property type="entry name" value="DUF2785"/>
    <property type="match status" value="1"/>
</dbReference>
<keyword evidence="2" id="KW-1185">Reference proteome</keyword>
<reference evidence="1 2" key="1">
    <citation type="submission" date="2023-07" db="EMBL/GenBank/DDBJ databases">
        <title>Sequencing the genomes of 1000 actinobacteria strains.</title>
        <authorList>
            <person name="Klenk H.-P."/>
        </authorList>
    </citation>
    <scope>NUCLEOTIDE SEQUENCE [LARGE SCALE GENOMIC DNA]</scope>
    <source>
        <strain evidence="1 2">GD13</strain>
    </source>
</reference>
<protein>
    <recommendedName>
        <fullName evidence="3">DUF2785 domain-containing protein</fullName>
    </recommendedName>
</protein>
<proteinExistence type="predicted"/>
<comment type="caution">
    <text evidence="1">The sequence shown here is derived from an EMBL/GenBank/DDBJ whole genome shotgun (WGS) entry which is preliminary data.</text>
</comment>